<dbReference type="Gene3D" id="3.50.50.60">
    <property type="entry name" value="FAD/NAD(P)-binding domain"/>
    <property type="match status" value="1"/>
</dbReference>
<name>A0ABQ3RQS3_STRRR</name>
<dbReference type="SUPFAM" id="SSF51905">
    <property type="entry name" value="FAD/NAD(P)-binding domain"/>
    <property type="match status" value="1"/>
</dbReference>
<evidence type="ECO:0000256" key="1">
    <source>
        <dbReference type="ARBA" id="ARBA00001974"/>
    </source>
</evidence>
<dbReference type="PRINTS" id="PR00420">
    <property type="entry name" value="RNGMNOXGNASE"/>
</dbReference>
<dbReference type="Proteomes" id="UP000646738">
    <property type="component" value="Unassembled WGS sequence"/>
</dbReference>
<proteinExistence type="predicted"/>
<evidence type="ECO:0000313" key="7">
    <source>
        <dbReference type="Proteomes" id="UP000646738"/>
    </source>
</evidence>
<reference evidence="7" key="1">
    <citation type="submission" date="2023-07" db="EMBL/GenBank/DDBJ databases">
        <title>Whole genome shotgun sequence of Streptomyces achromogenes subsp. rubradiris NBRC 14000.</title>
        <authorList>
            <person name="Komaki H."/>
            <person name="Tamura T."/>
        </authorList>
    </citation>
    <scope>NUCLEOTIDE SEQUENCE [LARGE SCALE GENOMIC DNA]</scope>
    <source>
        <strain evidence="7">NBRC 14000</strain>
    </source>
</reference>
<evidence type="ECO:0000256" key="2">
    <source>
        <dbReference type="ARBA" id="ARBA00022630"/>
    </source>
</evidence>
<gene>
    <name evidence="6" type="primary">mhpA_3</name>
    <name evidence="6" type="ORF">Srubr_80770</name>
</gene>
<keyword evidence="3" id="KW-0274">FAD</keyword>
<feature type="domain" description="FAD-binding" evidence="5">
    <location>
        <begin position="6"/>
        <end position="336"/>
    </location>
</feature>
<dbReference type="Gene3D" id="3.40.30.120">
    <property type="match status" value="1"/>
</dbReference>
<comment type="cofactor">
    <cofactor evidence="1">
        <name>FAD</name>
        <dbReference type="ChEBI" id="CHEBI:57692"/>
    </cofactor>
</comment>
<dbReference type="Pfam" id="PF01494">
    <property type="entry name" value="FAD_binding_3"/>
    <property type="match status" value="1"/>
</dbReference>
<organism evidence="6 7">
    <name type="scientific">Streptomyces rubradiris</name>
    <name type="common">Streptomyces achromogenes subsp. rubradiris</name>
    <dbReference type="NCBI Taxonomy" id="285531"/>
    <lineage>
        <taxon>Bacteria</taxon>
        <taxon>Bacillati</taxon>
        <taxon>Actinomycetota</taxon>
        <taxon>Actinomycetes</taxon>
        <taxon>Kitasatosporales</taxon>
        <taxon>Streptomycetaceae</taxon>
        <taxon>Streptomyces</taxon>
    </lineage>
</organism>
<evidence type="ECO:0000313" key="6">
    <source>
        <dbReference type="EMBL" id="GHI58231.1"/>
    </source>
</evidence>
<dbReference type="RefSeq" id="WP_189998003.1">
    <property type="nucleotide sequence ID" value="NZ_BNCB01000018.1"/>
</dbReference>
<dbReference type="Gene3D" id="3.30.70.2450">
    <property type="match status" value="1"/>
</dbReference>
<keyword evidence="2" id="KW-0285">Flavoprotein</keyword>
<dbReference type="InterPro" id="IPR002938">
    <property type="entry name" value="FAD-bd"/>
</dbReference>
<accession>A0ABQ3RQS3</accession>
<dbReference type="InterPro" id="IPR036188">
    <property type="entry name" value="FAD/NAD-bd_sf"/>
</dbReference>
<dbReference type="InterPro" id="IPR050641">
    <property type="entry name" value="RIFMO-like"/>
</dbReference>
<sequence>MRNSPEILVVGAGPTGLTLGIELLRRGVPVRIVDREDRPHPHSKAIVLWPRTLEVFRRLGVAEGITERGLALPAANYYSGGRRVARIDFRTLAGSRYGTPLSLPQQQTEAVLRAELRRLGGEVEFGVTLRSLQASAERVRVGLDGPRGPEQAEVPWVVGCDGAHSTVRSLAGIGFHGLTYPQTFLLADGACDTTLAHDEAHYFMTDRGVLVVVGLPDGQYRVFGGVGSYDGSADPLAVLRRAAQERSPVPVRMDAAARTGVFRVHARQADRFQAGRVLLAGDAAHIHSPAGGQGLNTAVEDAHALGWRLALPDADAVERELDRWERERRQVAAEVVGDAHRQTRMWMLTGWRGQARDAALAIGQRTGLLNRLLPPRMARLHHTHPGHDAPVGRLVPGRRVPDAPLGGLPLVHVHDLLEAGRPVLLVLASDGSSAGRDRAVAGLLDTTGASAQPSPADAPGCLRVLTVPGPAAAESVRAAVHDQVRLVVDPSGQAHRHVGVPGPVAVLIRPDGVVDRVVRPGREYADTARRAKGPLWGPASAGTSSRTGGSAR</sequence>
<evidence type="ECO:0000256" key="3">
    <source>
        <dbReference type="ARBA" id="ARBA00022827"/>
    </source>
</evidence>
<dbReference type="PANTHER" id="PTHR43004">
    <property type="entry name" value="TRK SYSTEM POTASSIUM UPTAKE PROTEIN"/>
    <property type="match status" value="1"/>
</dbReference>
<dbReference type="PANTHER" id="PTHR43004:SF19">
    <property type="entry name" value="BINDING MONOOXYGENASE, PUTATIVE (JCVI)-RELATED"/>
    <property type="match status" value="1"/>
</dbReference>
<comment type="caution">
    <text evidence="6">The sequence shown here is derived from an EMBL/GenBank/DDBJ whole genome shotgun (WGS) entry which is preliminary data.</text>
</comment>
<dbReference type="EMBL" id="BNEA01000018">
    <property type="protein sequence ID" value="GHI58231.1"/>
    <property type="molecule type" value="Genomic_DNA"/>
</dbReference>
<evidence type="ECO:0000259" key="5">
    <source>
        <dbReference type="Pfam" id="PF01494"/>
    </source>
</evidence>
<keyword evidence="7" id="KW-1185">Reference proteome</keyword>
<feature type="compositionally biased region" description="Low complexity" evidence="4">
    <location>
        <begin position="539"/>
        <end position="552"/>
    </location>
</feature>
<protein>
    <submittedName>
        <fullName evidence="6">3-(3-hydroxyphenyl)propionate hydroxylase</fullName>
    </submittedName>
</protein>
<evidence type="ECO:0000256" key="4">
    <source>
        <dbReference type="SAM" id="MobiDB-lite"/>
    </source>
</evidence>
<feature type="region of interest" description="Disordered" evidence="4">
    <location>
        <begin position="525"/>
        <end position="552"/>
    </location>
</feature>